<dbReference type="InterPro" id="IPR036641">
    <property type="entry name" value="HPT_dom_sf"/>
</dbReference>
<gene>
    <name evidence="1" type="ORF">Ga0061067_11852</name>
</gene>
<name>A0A0K6IAR2_9HYPH</name>
<dbReference type="GO" id="GO:0000160">
    <property type="term" value="P:phosphorelay signal transduction system"/>
    <property type="evidence" value="ECO:0007669"/>
    <property type="project" value="InterPro"/>
</dbReference>
<dbReference type="Proteomes" id="UP000183900">
    <property type="component" value="Unassembled WGS sequence"/>
</dbReference>
<evidence type="ECO:0000313" key="2">
    <source>
        <dbReference type="Proteomes" id="UP000183900"/>
    </source>
</evidence>
<evidence type="ECO:0000313" key="1">
    <source>
        <dbReference type="EMBL" id="CUB00422.1"/>
    </source>
</evidence>
<organism evidence="1 2">
    <name type="scientific">Pannonibacter indicus</name>
    <dbReference type="NCBI Taxonomy" id="466044"/>
    <lineage>
        <taxon>Bacteria</taxon>
        <taxon>Pseudomonadati</taxon>
        <taxon>Pseudomonadota</taxon>
        <taxon>Alphaproteobacteria</taxon>
        <taxon>Hyphomicrobiales</taxon>
        <taxon>Stappiaceae</taxon>
        <taxon>Pannonibacter</taxon>
    </lineage>
</organism>
<keyword evidence="2" id="KW-1185">Reference proteome</keyword>
<reference evidence="2" key="1">
    <citation type="submission" date="2015-08" db="EMBL/GenBank/DDBJ databases">
        <authorList>
            <person name="Varghese N."/>
        </authorList>
    </citation>
    <scope>NUCLEOTIDE SEQUENCE [LARGE SCALE GENOMIC DNA]</scope>
    <source>
        <strain evidence="2">DSM 23407</strain>
    </source>
</reference>
<dbReference type="AlphaFoldDB" id="A0A0K6IAR2"/>
<proteinExistence type="predicted"/>
<dbReference type="Gene3D" id="1.20.120.160">
    <property type="entry name" value="HPT domain"/>
    <property type="match status" value="1"/>
</dbReference>
<protein>
    <submittedName>
        <fullName evidence="1">Hpt domain</fullName>
    </submittedName>
</protein>
<accession>A0A0K6IAR2</accession>
<dbReference type="EMBL" id="CYHE01000018">
    <property type="protein sequence ID" value="CUB00422.1"/>
    <property type="molecule type" value="Genomic_DNA"/>
</dbReference>
<dbReference type="RefSeq" id="WP_055457008.1">
    <property type="nucleotide sequence ID" value="NZ_CYHE01000018.1"/>
</dbReference>
<dbReference type="OrthoDB" id="9786548at2"/>
<sequence>MISDEDLQGSDVEFVKPPTDLRKKVRVMSPREAAKFDPIKAAEAALERLSVQFDGWMHRETEQLFADWRTIEEEGLNGTTLAQLYNTAHNVKGQAPTLGYPLAGAVAASLCHLIEAVSTPEHLPLTLLRQHVDAIRAIVAEEARDEANPTGAALLHKLQEVTQDYIERTVPVKD</sequence>
<dbReference type="SUPFAM" id="SSF47226">
    <property type="entry name" value="Histidine-containing phosphotransfer domain, HPT domain"/>
    <property type="match status" value="1"/>
</dbReference>